<feature type="domain" description="Peptidase S1" evidence="3">
    <location>
        <begin position="16"/>
        <end position="113"/>
    </location>
</feature>
<keyword evidence="1" id="KW-1015">Disulfide bond</keyword>
<dbReference type="EMBL" id="UYWY01000533">
    <property type="protein sequence ID" value="VDM25069.1"/>
    <property type="molecule type" value="Genomic_DNA"/>
</dbReference>
<reference evidence="4 5" key="2">
    <citation type="submission" date="2018-11" db="EMBL/GenBank/DDBJ databases">
        <authorList>
            <consortium name="Pathogen Informatics"/>
        </authorList>
    </citation>
    <scope>NUCLEOTIDE SEQUENCE [LARGE SCALE GENOMIC DNA]</scope>
</reference>
<dbReference type="InterPro" id="IPR001254">
    <property type="entry name" value="Trypsin_dom"/>
</dbReference>
<evidence type="ECO:0000313" key="4">
    <source>
        <dbReference type="EMBL" id="VDM25069.1"/>
    </source>
</evidence>
<dbReference type="WBParaSite" id="TCNE_0000089801-mRNA-1">
    <property type="protein sequence ID" value="TCNE_0000089801-mRNA-1"/>
    <property type="gene ID" value="TCNE_0000089801"/>
</dbReference>
<name>A0A183TXC9_TOXCA</name>
<accession>A0A183TXC9</accession>
<dbReference type="Gene3D" id="2.40.10.10">
    <property type="entry name" value="Trypsin-like serine proteases"/>
    <property type="match status" value="1"/>
</dbReference>
<evidence type="ECO:0000313" key="6">
    <source>
        <dbReference type="WBParaSite" id="TCNE_0000089801-mRNA-1"/>
    </source>
</evidence>
<keyword evidence="5" id="KW-1185">Reference proteome</keyword>
<protein>
    <submittedName>
        <fullName evidence="6">Peptidase S1 domain-containing protein</fullName>
    </submittedName>
</protein>
<dbReference type="Proteomes" id="UP000050794">
    <property type="component" value="Unassembled WGS sequence"/>
</dbReference>
<sequence length="139" mass="16012">MALGTSYVKMGTISSDSQSTKGVVRKVAAKHVHPRFSPDEILNPAAYFDIAVIELDRYVQYTRNIQPICLPINDTDLVKDWGTITGWGRYTSEYLMALQKTEVETVHQKCYQNKRKAPMKGFTQIFSRICYRREPNLFD</sequence>
<dbReference type="SUPFAM" id="SSF50494">
    <property type="entry name" value="Trypsin-like serine proteases"/>
    <property type="match status" value="1"/>
</dbReference>
<gene>
    <name evidence="4" type="ORF">TCNE_LOCUS899</name>
</gene>
<evidence type="ECO:0000256" key="1">
    <source>
        <dbReference type="ARBA" id="ARBA00023157"/>
    </source>
</evidence>
<proteinExistence type="inferred from homology"/>
<dbReference type="GO" id="GO:0006508">
    <property type="term" value="P:proteolysis"/>
    <property type="evidence" value="ECO:0007669"/>
    <property type="project" value="InterPro"/>
</dbReference>
<dbReference type="PANTHER" id="PTHR24256">
    <property type="entry name" value="TRYPTASE-RELATED"/>
    <property type="match status" value="1"/>
</dbReference>
<evidence type="ECO:0000259" key="3">
    <source>
        <dbReference type="Pfam" id="PF00089"/>
    </source>
</evidence>
<comment type="similarity">
    <text evidence="2">Belongs to the peptidase S1 family. CLIP subfamily.</text>
</comment>
<evidence type="ECO:0000313" key="5">
    <source>
        <dbReference type="Proteomes" id="UP000050794"/>
    </source>
</evidence>
<dbReference type="InterPro" id="IPR009003">
    <property type="entry name" value="Peptidase_S1_PA"/>
</dbReference>
<dbReference type="GO" id="GO:0004252">
    <property type="term" value="F:serine-type endopeptidase activity"/>
    <property type="evidence" value="ECO:0007669"/>
    <property type="project" value="InterPro"/>
</dbReference>
<dbReference type="InterPro" id="IPR051487">
    <property type="entry name" value="Ser/Thr_Proteases_Immune/Dev"/>
</dbReference>
<dbReference type="InterPro" id="IPR043504">
    <property type="entry name" value="Peptidase_S1_PA_chymotrypsin"/>
</dbReference>
<evidence type="ECO:0000256" key="2">
    <source>
        <dbReference type="ARBA" id="ARBA00024195"/>
    </source>
</evidence>
<dbReference type="Pfam" id="PF00089">
    <property type="entry name" value="Trypsin"/>
    <property type="match status" value="1"/>
</dbReference>
<dbReference type="AlphaFoldDB" id="A0A183TXC9"/>
<organism evidence="5 6">
    <name type="scientific">Toxocara canis</name>
    <name type="common">Canine roundworm</name>
    <dbReference type="NCBI Taxonomy" id="6265"/>
    <lineage>
        <taxon>Eukaryota</taxon>
        <taxon>Metazoa</taxon>
        <taxon>Ecdysozoa</taxon>
        <taxon>Nematoda</taxon>
        <taxon>Chromadorea</taxon>
        <taxon>Rhabditida</taxon>
        <taxon>Spirurina</taxon>
        <taxon>Ascaridomorpha</taxon>
        <taxon>Ascaridoidea</taxon>
        <taxon>Toxocaridae</taxon>
        <taxon>Toxocara</taxon>
    </lineage>
</organism>
<reference evidence="6" key="1">
    <citation type="submission" date="2016-06" db="UniProtKB">
        <authorList>
            <consortium name="WormBaseParasite"/>
        </authorList>
    </citation>
    <scope>IDENTIFICATION</scope>
</reference>